<accession>L8PMY2</accession>
<evidence type="ECO:0000313" key="1">
    <source>
        <dbReference type="EMBL" id="ELS57374.1"/>
    </source>
</evidence>
<dbReference type="Proteomes" id="UP000011205">
    <property type="component" value="Unassembled WGS sequence"/>
</dbReference>
<comment type="caution">
    <text evidence="1">The sequence shown here is derived from an EMBL/GenBank/DDBJ whole genome shotgun (WGS) entry which is preliminary data.</text>
</comment>
<proteinExistence type="predicted"/>
<protein>
    <submittedName>
        <fullName evidence="1">Uncharacterized protein</fullName>
    </submittedName>
</protein>
<dbReference type="EMBL" id="AMLP01000061">
    <property type="protein sequence ID" value="ELS57374.1"/>
    <property type="molecule type" value="Genomic_DNA"/>
</dbReference>
<evidence type="ECO:0000313" key="2">
    <source>
        <dbReference type="Proteomes" id="UP000011205"/>
    </source>
</evidence>
<organism evidence="1 2">
    <name type="scientific">Streptomyces viridochromogenes Tue57</name>
    <dbReference type="NCBI Taxonomy" id="1160705"/>
    <lineage>
        <taxon>Bacteria</taxon>
        <taxon>Bacillati</taxon>
        <taxon>Actinomycetota</taxon>
        <taxon>Actinomycetes</taxon>
        <taxon>Kitasatosporales</taxon>
        <taxon>Streptomycetaceae</taxon>
        <taxon>Streptomyces</taxon>
    </lineage>
</organism>
<name>L8PMY2_STRVR</name>
<gene>
    <name evidence="1" type="ORF">STVIR_1815</name>
</gene>
<reference evidence="1 2" key="1">
    <citation type="journal article" date="2013" name="Genome Announc.">
        <title>Draft Genome Sequence of Streptomyces viridochromogenes Strain Tu57, Producer of Avilamycin.</title>
        <authorList>
            <person name="Gruning B.A."/>
            <person name="Erxleben A."/>
            <person name="Hahnlein A."/>
            <person name="Gunther S."/>
        </authorList>
    </citation>
    <scope>NUCLEOTIDE SEQUENCE [LARGE SCALE GENOMIC DNA]</scope>
    <source>
        <strain evidence="1 2">Tue57</strain>
    </source>
</reference>
<sequence>MEPLAVAVKASELLLVRLIEDVFSDGRELSAESP</sequence>
<dbReference type="AlphaFoldDB" id="L8PMY2"/>